<name>A0A0P0RDD6_9BURK</name>
<dbReference type="AlphaFoldDB" id="A0A0P0RDD6"/>
<reference evidence="2 3" key="1">
    <citation type="journal article" date="2014" name="Genome Announc.">
        <title>Draft Genome Sequence of the Haloacid-Degrading Burkholderia caribensis Strain MBA4.</title>
        <authorList>
            <person name="Pan Y."/>
            <person name="Kong K.F."/>
            <person name="Tsang J.S."/>
        </authorList>
    </citation>
    <scope>NUCLEOTIDE SEQUENCE [LARGE SCALE GENOMIC DNA]</scope>
    <source>
        <strain evidence="2 3">MBA4</strain>
    </source>
</reference>
<proteinExistence type="predicted"/>
<dbReference type="Gene3D" id="3.10.450.50">
    <property type="match status" value="1"/>
</dbReference>
<keyword evidence="2" id="KW-0449">Lipoprotein</keyword>
<dbReference type="KEGG" id="bcai:K788_0002866"/>
<evidence type="ECO:0000313" key="2">
    <source>
        <dbReference type="EMBL" id="ALL66348.1"/>
    </source>
</evidence>
<keyword evidence="1" id="KW-0732">Signal</keyword>
<accession>A0A0P0RDD6</accession>
<feature type="signal peptide" evidence="1">
    <location>
        <begin position="1"/>
        <end position="37"/>
    </location>
</feature>
<dbReference type="GO" id="GO:0030638">
    <property type="term" value="P:polyketide metabolic process"/>
    <property type="evidence" value="ECO:0007669"/>
    <property type="project" value="InterPro"/>
</dbReference>
<gene>
    <name evidence="2" type="ORF">K788_0002866</name>
</gene>
<dbReference type="EMBL" id="CP012747">
    <property type="protein sequence ID" value="ALL66348.1"/>
    <property type="molecule type" value="Genomic_DNA"/>
</dbReference>
<sequence length="195" mass="21204">MLFFKEPIMSFRPASPLRRLLGAALAVASMVAASAFAAVSNDSLVEPHQLTVDHSLPKAQRDAQILAARRYDTFWSTGDEALARAALAPGFTDRTLPPGRAQGIEGPLAASKFVRAAVPDLQAEIEQMVVSGDRVVVHLRFHGHFTGEFKGVQGQGQNVDFIATDIYRVANGRIAENWHLEDNLTFLQQLGVVAK</sequence>
<dbReference type="PANTHER" id="PTHR38436">
    <property type="entry name" value="POLYKETIDE CYCLASE SNOAL-LIKE DOMAIN"/>
    <property type="match status" value="1"/>
</dbReference>
<protein>
    <submittedName>
        <fullName evidence="2">Putative lipoprotein</fullName>
    </submittedName>
</protein>
<evidence type="ECO:0000256" key="1">
    <source>
        <dbReference type="SAM" id="SignalP"/>
    </source>
</evidence>
<evidence type="ECO:0000313" key="3">
    <source>
        <dbReference type="Proteomes" id="UP000019146"/>
    </source>
</evidence>
<feature type="chain" id="PRO_5006054169" evidence="1">
    <location>
        <begin position="38"/>
        <end position="195"/>
    </location>
</feature>
<dbReference type="Proteomes" id="UP000019146">
    <property type="component" value="Chromosome 2"/>
</dbReference>
<dbReference type="InterPro" id="IPR009959">
    <property type="entry name" value="Cyclase_SnoaL-like"/>
</dbReference>
<dbReference type="SUPFAM" id="SSF54427">
    <property type="entry name" value="NTF2-like"/>
    <property type="match status" value="1"/>
</dbReference>
<dbReference type="Pfam" id="PF07366">
    <property type="entry name" value="SnoaL"/>
    <property type="match status" value="1"/>
</dbReference>
<dbReference type="InterPro" id="IPR032710">
    <property type="entry name" value="NTF2-like_dom_sf"/>
</dbReference>
<organism evidence="2 3">
    <name type="scientific">Paraburkholderia caribensis MBA4</name>
    <dbReference type="NCBI Taxonomy" id="1323664"/>
    <lineage>
        <taxon>Bacteria</taxon>
        <taxon>Pseudomonadati</taxon>
        <taxon>Pseudomonadota</taxon>
        <taxon>Betaproteobacteria</taxon>
        <taxon>Burkholderiales</taxon>
        <taxon>Burkholderiaceae</taxon>
        <taxon>Paraburkholderia</taxon>
    </lineage>
</organism>
<dbReference type="PANTHER" id="PTHR38436:SF1">
    <property type="entry name" value="ESTER CYCLASE"/>
    <property type="match status" value="1"/>
</dbReference>